<dbReference type="EMBL" id="CP061799">
    <property type="protein sequence ID" value="QTA81893.1"/>
    <property type="molecule type" value="Genomic_DNA"/>
</dbReference>
<dbReference type="KEGG" id="dli:dnl_42500"/>
<protein>
    <submittedName>
        <fullName evidence="2">Bacterial membrane protein YfhO domain-containing protein</fullName>
    </submittedName>
</protein>
<feature type="transmembrane region" description="Helical" evidence="1">
    <location>
        <begin position="538"/>
        <end position="558"/>
    </location>
</feature>
<dbReference type="PANTHER" id="PTHR38454">
    <property type="entry name" value="INTEGRAL MEMBRANE PROTEIN-RELATED"/>
    <property type="match status" value="1"/>
</dbReference>
<feature type="transmembrane region" description="Helical" evidence="1">
    <location>
        <begin position="816"/>
        <end position="841"/>
    </location>
</feature>
<dbReference type="Pfam" id="PF09586">
    <property type="entry name" value="YfhO"/>
    <property type="match status" value="1"/>
</dbReference>
<feature type="transmembrane region" description="Helical" evidence="1">
    <location>
        <begin position="206"/>
        <end position="239"/>
    </location>
</feature>
<keyword evidence="1" id="KW-1133">Transmembrane helix</keyword>
<feature type="transmembrane region" description="Helical" evidence="1">
    <location>
        <begin position="509"/>
        <end position="531"/>
    </location>
</feature>
<accession>A0A975BAL0</accession>
<dbReference type="RefSeq" id="WP_207687874.1">
    <property type="nucleotide sequence ID" value="NZ_CP061799.1"/>
</dbReference>
<dbReference type="InterPro" id="IPR018580">
    <property type="entry name" value="Uncharacterised_YfhO"/>
</dbReference>
<proteinExistence type="predicted"/>
<keyword evidence="3" id="KW-1185">Reference proteome</keyword>
<sequence>MILNYFSKKITNYLKSYNYIHLSIIFALALFFFFPVIFHNKTFYAFDCLLQNLPWAIESDFCPNNLLITDPIQAIYSSLFYPAHHYFQESLSNGIFPLWFGLSFCGIPHYPYSSPFFYILNSIFSVTVAHDLLLFIHLFAIGVFTFLYLREIGLKKISAMTGSIAWMFNGYVMVWFEFEHIPMMAATLSGTLYFIELWWKSKSPISFLCLICSIALSICVTYAHVLIYQLIFIGSYILYYCISDKLSYKTALKYSLKKLIIPILAIAISFCISANFFTTHLMMIKNSHRKAIPYSELFKKTGKLPSKYLSTLLFPDVFGSPAREVSFPPRTDHTIIYSNYNEFCIYPGIITLFLALCCFPYFGKKKYISFFILTGLYCLFSAMGCIIYYPLGAFIPGLNMSTPTRILYIFGFSISILSAIGSDIILKKNNLSIVILWTIIPITALSIFFFIQTETGLMWLTNSVQWENQTRVKALQTCFDLSNVIRLEWNDWNRIVEMLRPYLAISSDIILKPLLIIFSTFFTLICVLFSSTERQKKILLSALIILLAYDLISFGKIYNTASDINLEYPSTPAIEFLKKDKSIYRIMTFGPFMQNSFSKFGIEDIGGYTSVLPPRYGEFIYLSQFGSNSSPPKINKSVSIIFNKFGSPLLDLINTKYLLFPPNINPALKQLKLVYKGEINIYENLNVFPRMFIVPGYQLATSKQETYKLLGKYSRNDFINKVILESQPEAHFIIDDKISYTEMKSSINLISYSPNRIKIKTSSKYNGFLIISDNYHPGWKAVIDGKPSEILQANYIMRAIPIKAGKHNVILEFKPVIMITGWIITIIGWSLLIIIIGIFVIKKILLSIMLPKNWTTG</sequence>
<feature type="transmembrane region" description="Helical" evidence="1">
    <location>
        <begin position="94"/>
        <end position="112"/>
    </location>
</feature>
<evidence type="ECO:0000313" key="2">
    <source>
        <dbReference type="EMBL" id="QTA81893.1"/>
    </source>
</evidence>
<feature type="transmembrane region" description="Helical" evidence="1">
    <location>
        <begin position="433"/>
        <end position="451"/>
    </location>
</feature>
<dbReference type="AlphaFoldDB" id="A0A975BAL0"/>
<feature type="transmembrane region" description="Helical" evidence="1">
    <location>
        <begin position="132"/>
        <end position="150"/>
    </location>
</feature>
<feature type="transmembrane region" description="Helical" evidence="1">
    <location>
        <begin position="259"/>
        <end position="283"/>
    </location>
</feature>
<feature type="transmembrane region" description="Helical" evidence="1">
    <location>
        <begin position="370"/>
        <end position="391"/>
    </location>
</feature>
<gene>
    <name evidence="2" type="ORF">dnl_42500</name>
</gene>
<evidence type="ECO:0000256" key="1">
    <source>
        <dbReference type="SAM" id="Phobius"/>
    </source>
</evidence>
<name>A0A975BAL0_9BACT</name>
<feature type="transmembrane region" description="Helical" evidence="1">
    <location>
        <begin position="406"/>
        <end position="426"/>
    </location>
</feature>
<feature type="transmembrane region" description="Helical" evidence="1">
    <location>
        <begin position="157"/>
        <end position="175"/>
    </location>
</feature>
<reference evidence="2" key="1">
    <citation type="journal article" date="2021" name="Microb. Physiol.">
        <title>Proteogenomic Insights into the Physiology of Marine, Sulfate-Reducing, Filamentous Desulfonema limicola and Desulfonema magnum.</title>
        <authorList>
            <person name="Schnaars V."/>
            <person name="Wohlbrand L."/>
            <person name="Scheve S."/>
            <person name="Hinrichs C."/>
            <person name="Reinhardt R."/>
            <person name="Rabus R."/>
        </authorList>
    </citation>
    <scope>NUCLEOTIDE SEQUENCE</scope>
    <source>
        <strain evidence="2">5ac10</strain>
    </source>
</reference>
<keyword evidence="1" id="KW-0812">Transmembrane</keyword>
<feature type="transmembrane region" description="Helical" evidence="1">
    <location>
        <begin position="343"/>
        <end position="363"/>
    </location>
</feature>
<organism evidence="2 3">
    <name type="scientific">Desulfonema limicola</name>
    <dbReference type="NCBI Taxonomy" id="45656"/>
    <lineage>
        <taxon>Bacteria</taxon>
        <taxon>Pseudomonadati</taxon>
        <taxon>Thermodesulfobacteriota</taxon>
        <taxon>Desulfobacteria</taxon>
        <taxon>Desulfobacterales</taxon>
        <taxon>Desulfococcaceae</taxon>
        <taxon>Desulfonema</taxon>
    </lineage>
</organism>
<keyword evidence="1" id="KW-0472">Membrane</keyword>
<dbReference type="Proteomes" id="UP000663720">
    <property type="component" value="Chromosome"/>
</dbReference>
<dbReference type="PANTHER" id="PTHR38454:SF1">
    <property type="entry name" value="INTEGRAL MEMBRANE PROTEIN"/>
    <property type="match status" value="1"/>
</dbReference>
<evidence type="ECO:0000313" key="3">
    <source>
        <dbReference type="Proteomes" id="UP000663720"/>
    </source>
</evidence>
<feature type="transmembrane region" description="Helical" evidence="1">
    <location>
        <begin position="20"/>
        <end position="38"/>
    </location>
</feature>